<name>A0A2P5WWT5_GOSBA</name>
<sequence>MRGEDKIAWSWNISGAFSTSTTCMAISGDLWEGTDVKWELIWKCQVPQRIRHFMWLLICDCEALSRRGMTDDSFCTRCAAGMEDSLCVTKTYTFARGDWIMWNLGNTGALDLLFGLWKNKNEFIFQGAYSSSADIVIASSPRQKHSELSKGSALDIAYIGNLQI</sequence>
<proteinExistence type="predicted"/>
<reference evidence="1 2" key="1">
    <citation type="submission" date="2015-01" db="EMBL/GenBank/DDBJ databases">
        <title>Genome of allotetraploid Gossypium barbadense reveals genomic plasticity and fiber elongation in cotton evolution.</title>
        <authorList>
            <person name="Chen X."/>
            <person name="Liu X."/>
            <person name="Zhao B."/>
            <person name="Zheng H."/>
            <person name="Hu Y."/>
            <person name="Lu G."/>
            <person name="Yang C."/>
            <person name="Chen J."/>
            <person name="Shan C."/>
            <person name="Zhang L."/>
            <person name="Zhou Y."/>
            <person name="Wang L."/>
            <person name="Guo W."/>
            <person name="Bai Y."/>
            <person name="Ruan J."/>
            <person name="Shangguan X."/>
            <person name="Mao Y."/>
            <person name="Jiang J."/>
            <person name="Zhu Y."/>
            <person name="Lei J."/>
            <person name="Kang H."/>
            <person name="Chen S."/>
            <person name="He X."/>
            <person name="Wang R."/>
            <person name="Wang Y."/>
            <person name="Chen J."/>
            <person name="Wang L."/>
            <person name="Yu S."/>
            <person name="Wang B."/>
            <person name="Wei J."/>
            <person name="Song S."/>
            <person name="Lu X."/>
            <person name="Gao Z."/>
            <person name="Gu W."/>
            <person name="Deng X."/>
            <person name="Ma D."/>
            <person name="Wang S."/>
            <person name="Liang W."/>
            <person name="Fang L."/>
            <person name="Cai C."/>
            <person name="Zhu X."/>
            <person name="Zhou B."/>
            <person name="Zhang Y."/>
            <person name="Chen Z."/>
            <person name="Xu S."/>
            <person name="Zhu R."/>
            <person name="Wang S."/>
            <person name="Zhang T."/>
            <person name="Zhao G."/>
        </authorList>
    </citation>
    <scope>NUCLEOTIDE SEQUENCE [LARGE SCALE GENOMIC DNA]</scope>
    <source>
        <strain evidence="2">cv. Xinhai21</strain>
        <tissue evidence="1">Leaf</tissue>
    </source>
</reference>
<organism evidence="1 2">
    <name type="scientific">Gossypium barbadense</name>
    <name type="common">Sea Island cotton</name>
    <name type="synonym">Hibiscus barbadensis</name>
    <dbReference type="NCBI Taxonomy" id="3634"/>
    <lineage>
        <taxon>Eukaryota</taxon>
        <taxon>Viridiplantae</taxon>
        <taxon>Streptophyta</taxon>
        <taxon>Embryophyta</taxon>
        <taxon>Tracheophyta</taxon>
        <taxon>Spermatophyta</taxon>
        <taxon>Magnoliopsida</taxon>
        <taxon>eudicotyledons</taxon>
        <taxon>Gunneridae</taxon>
        <taxon>Pentapetalae</taxon>
        <taxon>rosids</taxon>
        <taxon>malvids</taxon>
        <taxon>Malvales</taxon>
        <taxon>Malvaceae</taxon>
        <taxon>Malvoideae</taxon>
        <taxon>Gossypium</taxon>
    </lineage>
</organism>
<dbReference type="AlphaFoldDB" id="A0A2P5WWT5"/>
<dbReference type="EMBL" id="KZ666250">
    <property type="protein sequence ID" value="PPR95556.1"/>
    <property type="molecule type" value="Genomic_DNA"/>
</dbReference>
<dbReference type="OrthoDB" id="846389at2759"/>
<gene>
    <name evidence="1" type="ORF">GOBAR_AA25113</name>
</gene>
<dbReference type="Proteomes" id="UP000239757">
    <property type="component" value="Unassembled WGS sequence"/>
</dbReference>
<evidence type="ECO:0008006" key="3">
    <source>
        <dbReference type="Google" id="ProtNLM"/>
    </source>
</evidence>
<evidence type="ECO:0000313" key="2">
    <source>
        <dbReference type="Proteomes" id="UP000239757"/>
    </source>
</evidence>
<accession>A0A2P5WWT5</accession>
<protein>
    <recommendedName>
        <fullName evidence="3">Reverse transcriptase zinc-binding domain-containing protein</fullName>
    </recommendedName>
</protein>
<evidence type="ECO:0000313" key="1">
    <source>
        <dbReference type="EMBL" id="PPR95556.1"/>
    </source>
</evidence>